<feature type="signal peptide" evidence="1">
    <location>
        <begin position="1"/>
        <end position="25"/>
    </location>
</feature>
<evidence type="ECO:0000313" key="3">
    <source>
        <dbReference type="Proteomes" id="UP000008630"/>
    </source>
</evidence>
<dbReference type="AlphaFoldDB" id="E6SPW5"/>
<proteinExistence type="predicted"/>
<dbReference type="KEGG" id="bhl:Bache_3012"/>
<keyword evidence="1" id="KW-0732">Signal</keyword>
<sequence>MKQLKFLMVALTLLMGVTLTSCLNSSDNTPSYNAVIGRCISSYPPTFMTVDGKQLKLSGSSTTFTEGGIYSFYYTVPEGQSTEGTSYTVALYNGNEPTQLNAKATEGPFNAAYMPTTANAPLYVLSGNISLNGYSSSVDPAVYTFGSYSYLFVTPFFWYKSESTQDAMTKEIAKHAIVVTYNLADLKSGDTELVLTVNHVVSDSDTETVTRNVWGYITGKAYSLSEAMSAFESKTGNKPTKIRVEAQTNSQSNSLIATEGATTQSWTYTFK</sequence>
<dbReference type="eggNOG" id="ENOG5032CCV">
    <property type="taxonomic scope" value="Bacteria"/>
</dbReference>
<reference key="1">
    <citation type="submission" date="2010-11" db="EMBL/GenBank/DDBJ databases">
        <title>The complete genome of Bacteroides helcogenes P 36-108.</title>
        <authorList>
            <consortium name="US DOE Joint Genome Institute (JGI-PGF)"/>
            <person name="Lucas S."/>
            <person name="Copeland A."/>
            <person name="Lapidus A."/>
            <person name="Bruce D."/>
            <person name="Goodwin L."/>
            <person name="Pitluck S."/>
            <person name="Kyrpides N."/>
            <person name="Mavromatis K."/>
            <person name="Ivanova N."/>
            <person name="Zeytun A."/>
            <person name="Brettin T."/>
            <person name="Detter J.C."/>
            <person name="Tapia R."/>
            <person name="Han C."/>
            <person name="Land M."/>
            <person name="Hauser L."/>
            <person name="Markowitz V."/>
            <person name="Cheng J.-F."/>
            <person name="Hugenholtz P."/>
            <person name="Woyke T."/>
            <person name="Wu D."/>
            <person name="Gronow S."/>
            <person name="Wellnitz S."/>
            <person name="Brambilla E."/>
            <person name="Klenk H.-P."/>
            <person name="Eisen J.A."/>
        </authorList>
    </citation>
    <scope>NUCLEOTIDE SEQUENCE</scope>
    <source>
        <strain>P 36-108</strain>
    </source>
</reference>
<evidence type="ECO:0000256" key="1">
    <source>
        <dbReference type="SAM" id="SignalP"/>
    </source>
</evidence>
<dbReference type="HOGENOM" id="CLU_078713_0_0_10"/>
<feature type="chain" id="PRO_5003210975" description="Lipoprotein" evidence="1">
    <location>
        <begin position="26"/>
        <end position="271"/>
    </location>
</feature>
<reference evidence="2 3" key="2">
    <citation type="journal article" date="2011" name="Stand. Genomic Sci.">
        <title>Complete genome sequence of Bacteroides helcogenes type strain (P 36-108).</title>
        <authorList>
            <person name="Pati A."/>
            <person name="Gronow S."/>
            <person name="Zeytun A."/>
            <person name="Lapidus A."/>
            <person name="Nolan M."/>
            <person name="Hammon N."/>
            <person name="Deshpande S."/>
            <person name="Cheng J.F."/>
            <person name="Tapia R."/>
            <person name="Han C."/>
            <person name="Goodwin L."/>
            <person name="Pitluck S."/>
            <person name="Liolios K."/>
            <person name="Pagani I."/>
            <person name="Ivanova N."/>
            <person name="Mavromatis K."/>
            <person name="Chen A."/>
            <person name="Palaniappan K."/>
            <person name="Land M."/>
            <person name="Hauser L."/>
            <person name="Chang Y.J."/>
            <person name="Jeffries C.D."/>
            <person name="Detter J.C."/>
            <person name="Brambilla E."/>
            <person name="Rohde M."/>
            <person name="Goker M."/>
            <person name="Woyke T."/>
            <person name="Bristow J."/>
            <person name="Eisen J.A."/>
            <person name="Markowitz V."/>
            <person name="Hugenholtz P."/>
            <person name="Kyrpides N.C."/>
            <person name="Klenk H.P."/>
            <person name="Lucas S."/>
        </authorList>
    </citation>
    <scope>NUCLEOTIDE SEQUENCE [LARGE SCALE GENOMIC DNA]</scope>
    <source>
        <strain evidence="3">ATCC 35417 / DSM 20613 / JCM 6297 / CCUG 15421 / P 36-108</strain>
    </source>
</reference>
<dbReference type="PROSITE" id="PS51257">
    <property type="entry name" value="PROKAR_LIPOPROTEIN"/>
    <property type="match status" value="1"/>
</dbReference>
<dbReference type="Gene3D" id="2.60.40.3220">
    <property type="match status" value="1"/>
</dbReference>
<dbReference type="OrthoDB" id="1044797at2"/>
<dbReference type="EMBL" id="CP002352">
    <property type="protein sequence ID" value="ADV44944.1"/>
    <property type="molecule type" value="Genomic_DNA"/>
</dbReference>
<organism evidence="2 3">
    <name type="scientific">Bacteroides helcogenes (strain ATCC 35417 / DSM 20613 / JCM 6297 / CCUG 15421 / P 36-108)</name>
    <dbReference type="NCBI Taxonomy" id="693979"/>
    <lineage>
        <taxon>Bacteria</taxon>
        <taxon>Pseudomonadati</taxon>
        <taxon>Bacteroidota</taxon>
        <taxon>Bacteroidia</taxon>
        <taxon>Bacteroidales</taxon>
        <taxon>Bacteroidaceae</taxon>
        <taxon>Bacteroides</taxon>
    </lineage>
</organism>
<accession>E6SPW5</accession>
<keyword evidence="3" id="KW-1185">Reference proteome</keyword>
<dbReference type="Proteomes" id="UP000008630">
    <property type="component" value="Chromosome"/>
</dbReference>
<evidence type="ECO:0000313" key="2">
    <source>
        <dbReference type="EMBL" id="ADV44944.1"/>
    </source>
</evidence>
<dbReference type="RefSeq" id="WP_013548531.1">
    <property type="nucleotide sequence ID" value="NC_014933.1"/>
</dbReference>
<dbReference type="STRING" id="693979.Bache_3012"/>
<protein>
    <recommendedName>
        <fullName evidence="4">Lipoprotein</fullName>
    </recommendedName>
</protein>
<gene>
    <name evidence="2" type="ordered locus">Bache_3012</name>
</gene>
<name>E6SPW5_BACT6</name>
<evidence type="ECO:0008006" key="4">
    <source>
        <dbReference type="Google" id="ProtNLM"/>
    </source>
</evidence>